<dbReference type="AlphaFoldDB" id="A0A8D8U4R7"/>
<reference evidence="1" key="1">
    <citation type="submission" date="2021-05" db="EMBL/GenBank/DDBJ databases">
        <authorList>
            <person name="Alioto T."/>
            <person name="Alioto T."/>
            <person name="Gomez Garrido J."/>
        </authorList>
    </citation>
    <scope>NUCLEOTIDE SEQUENCE</scope>
</reference>
<proteinExistence type="predicted"/>
<dbReference type="EMBL" id="HBUF01326679">
    <property type="protein sequence ID" value="CAG6696011.1"/>
    <property type="molecule type" value="Transcribed_RNA"/>
</dbReference>
<protein>
    <submittedName>
        <fullName evidence="1">Uncharacterized protein</fullName>
    </submittedName>
</protein>
<name>A0A8D8U4R7_9HEMI</name>
<evidence type="ECO:0000313" key="1">
    <source>
        <dbReference type="EMBL" id="CAG6696012.1"/>
    </source>
</evidence>
<organism evidence="1">
    <name type="scientific">Cacopsylla melanoneura</name>
    <dbReference type="NCBI Taxonomy" id="428564"/>
    <lineage>
        <taxon>Eukaryota</taxon>
        <taxon>Metazoa</taxon>
        <taxon>Ecdysozoa</taxon>
        <taxon>Arthropoda</taxon>
        <taxon>Hexapoda</taxon>
        <taxon>Insecta</taxon>
        <taxon>Pterygota</taxon>
        <taxon>Neoptera</taxon>
        <taxon>Paraneoptera</taxon>
        <taxon>Hemiptera</taxon>
        <taxon>Sternorrhyncha</taxon>
        <taxon>Psylloidea</taxon>
        <taxon>Psyllidae</taxon>
        <taxon>Psyllinae</taxon>
        <taxon>Cacopsylla</taxon>
    </lineage>
</organism>
<dbReference type="EMBL" id="HBUF01326680">
    <property type="protein sequence ID" value="CAG6696012.1"/>
    <property type="molecule type" value="Transcribed_RNA"/>
</dbReference>
<sequence length="110" mass="12558">MSSTQDTAVTSQFSRADIVVSSTKRRKCENIIFQGSQNKSFMCFKCIFRSLTIAQSSQTSHVPARYEVIDHASCVFATDFCHAIRILLTQSLSFCNKKKHLRLRKYISNI</sequence>
<accession>A0A8D8U4R7</accession>